<protein>
    <submittedName>
        <fullName evidence="1">Uncharacterized protein</fullName>
    </submittedName>
</protein>
<gene>
    <name evidence="1" type="ORF">BMYO_1808</name>
</gene>
<reference evidence="1 2" key="1">
    <citation type="journal article" date="2017" name="BMC Genomics">
        <title>Comparative genomic and phylogenomic analyses of the Bifidobacteriaceae family.</title>
        <authorList>
            <person name="Lugli G.A."/>
            <person name="Milani C."/>
            <person name="Turroni F."/>
            <person name="Duranti S."/>
            <person name="Mancabelli L."/>
            <person name="Mangifesta M."/>
            <person name="Ferrario C."/>
            <person name="Modesto M."/>
            <person name="Mattarelli P."/>
            <person name="Jiri K."/>
            <person name="van Sinderen D."/>
            <person name="Ventura M."/>
        </authorList>
    </citation>
    <scope>NUCLEOTIDE SEQUENCE [LARGE SCALE GENOMIC DNA]</scope>
    <source>
        <strain evidence="1 2">DSM 100196</strain>
    </source>
</reference>
<evidence type="ECO:0000313" key="2">
    <source>
        <dbReference type="Proteomes" id="UP000216871"/>
    </source>
</evidence>
<organism evidence="1 2">
    <name type="scientific">Bifidobacterium myosotis</name>
    <dbReference type="NCBI Taxonomy" id="1630166"/>
    <lineage>
        <taxon>Bacteria</taxon>
        <taxon>Bacillati</taxon>
        <taxon>Actinomycetota</taxon>
        <taxon>Actinomycetes</taxon>
        <taxon>Bifidobacteriales</taxon>
        <taxon>Bifidobacteriaceae</taxon>
        <taxon>Bifidobacterium</taxon>
    </lineage>
</organism>
<evidence type="ECO:0000313" key="1">
    <source>
        <dbReference type="EMBL" id="OZG57735.1"/>
    </source>
</evidence>
<keyword evidence="2" id="KW-1185">Reference proteome</keyword>
<dbReference type="Proteomes" id="UP000216871">
    <property type="component" value="Unassembled WGS sequence"/>
</dbReference>
<accession>A0A261FFD8</accession>
<comment type="caution">
    <text evidence="1">The sequence shown here is derived from an EMBL/GenBank/DDBJ whole genome shotgun (WGS) entry which is preliminary data.</text>
</comment>
<dbReference type="RefSeq" id="WP_169834127.1">
    <property type="nucleotide sequence ID" value="NZ_MWWW01000025.1"/>
</dbReference>
<sequence>MTIIADTGIDYLGVWILAKRTMHTLHNNVTGRKSIIYGGFAITAGDKAYVTATAITTIATVVRHR</sequence>
<proteinExistence type="predicted"/>
<name>A0A261FFD8_9BIFI</name>
<dbReference type="AlphaFoldDB" id="A0A261FFD8"/>
<dbReference type="EMBL" id="MWWW01000025">
    <property type="protein sequence ID" value="OZG57735.1"/>
    <property type="molecule type" value="Genomic_DNA"/>
</dbReference>